<accession>A0A443RHS0</accession>
<dbReference type="InterPro" id="IPR001715">
    <property type="entry name" value="CH_dom"/>
</dbReference>
<dbReference type="PROSITE" id="PS50021">
    <property type="entry name" value="CH"/>
    <property type="match status" value="1"/>
</dbReference>
<dbReference type="AlphaFoldDB" id="A0A443RHS0"/>
<evidence type="ECO:0000259" key="1">
    <source>
        <dbReference type="PROSITE" id="PS50021"/>
    </source>
</evidence>
<dbReference type="STRING" id="1965070.A0A443RHS0"/>
<reference evidence="2 3" key="1">
    <citation type="journal article" date="2018" name="Gigascience">
        <title>Genomes of trombidid mites reveal novel predicted allergens and laterally-transferred genes associated with secondary metabolism.</title>
        <authorList>
            <person name="Dong X."/>
            <person name="Chaisiri K."/>
            <person name="Xia D."/>
            <person name="Armstrong S.D."/>
            <person name="Fang Y."/>
            <person name="Donnelly M.J."/>
            <person name="Kadowaki T."/>
            <person name="McGarry J.W."/>
            <person name="Darby A.C."/>
            <person name="Makepeace B.L."/>
        </authorList>
    </citation>
    <scope>NUCLEOTIDE SEQUENCE [LARGE SCALE GENOMIC DNA]</scope>
    <source>
        <strain evidence="2">UoL-WK</strain>
    </source>
</reference>
<sequence>MNAVKEGSIKGEITAGENLKQKRENVERFLTAVREYGVEKQHLFEVEDLLLMQNIPRVTNCLFELGKLAAKDPNFKGPHLGEKPYEAIDPRTKRRAGMPEGDDIHVAHVDIKILKKMMSIEG</sequence>
<dbReference type="InterPro" id="IPR050606">
    <property type="entry name" value="Calponin-like"/>
</dbReference>
<dbReference type="InterPro" id="IPR036872">
    <property type="entry name" value="CH_dom_sf"/>
</dbReference>
<keyword evidence="3" id="KW-1185">Reference proteome</keyword>
<protein>
    <submittedName>
        <fullName evidence="2">Muscle-specific protein 20-like protein</fullName>
    </submittedName>
</protein>
<organism evidence="2 3">
    <name type="scientific">Dinothrombium tinctorium</name>
    <dbReference type="NCBI Taxonomy" id="1965070"/>
    <lineage>
        <taxon>Eukaryota</taxon>
        <taxon>Metazoa</taxon>
        <taxon>Ecdysozoa</taxon>
        <taxon>Arthropoda</taxon>
        <taxon>Chelicerata</taxon>
        <taxon>Arachnida</taxon>
        <taxon>Acari</taxon>
        <taxon>Acariformes</taxon>
        <taxon>Trombidiformes</taxon>
        <taxon>Prostigmata</taxon>
        <taxon>Anystina</taxon>
        <taxon>Parasitengona</taxon>
        <taxon>Trombidioidea</taxon>
        <taxon>Trombidiidae</taxon>
        <taxon>Dinothrombium</taxon>
    </lineage>
</organism>
<evidence type="ECO:0000313" key="2">
    <source>
        <dbReference type="EMBL" id="RWS14807.1"/>
    </source>
</evidence>
<dbReference type="GO" id="GO:0051015">
    <property type="term" value="F:actin filament binding"/>
    <property type="evidence" value="ECO:0007669"/>
    <property type="project" value="TreeGrafter"/>
</dbReference>
<dbReference type="EMBL" id="NCKU01000616">
    <property type="protein sequence ID" value="RWS14807.1"/>
    <property type="molecule type" value="Genomic_DNA"/>
</dbReference>
<dbReference type="GO" id="GO:0015629">
    <property type="term" value="C:actin cytoskeleton"/>
    <property type="evidence" value="ECO:0007669"/>
    <property type="project" value="TreeGrafter"/>
</dbReference>
<dbReference type="PANTHER" id="PTHR47385">
    <property type="entry name" value="CALPONIN"/>
    <property type="match status" value="1"/>
</dbReference>
<dbReference type="GO" id="GO:0007015">
    <property type="term" value="P:actin filament organization"/>
    <property type="evidence" value="ECO:0007669"/>
    <property type="project" value="TreeGrafter"/>
</dbReference>
<dbReference type="Proteomes" id="UP000285301">
    <property type="component" value="Unassembled WGS sequence"/>
</dbReference>
<dbReference type="InterPro" id="IPR003096">
    <property type="entry name" value="SM22_calponin"/>
</dbReference>
<dbReference type="SUPFAM" id="SSF47576">
    <property type="entry name" value="Calponin-homology domain, CH-domain"/>
    <property type="match status" value="1"/>
</dbReference>
<name>A0A443RHS0_9ACAR</name>
<gene>
    <name evidence="2" type="ORF">B4U79_01772</name>
</gene>
<comment type="caution">
    <text evidence="2">The sequence shown here is derived from an EMBL/GenBank/DDBJ whole genome shotgun (WGS) entry which is preliminary data.</text>
</comment>
<dbReference type="OrthoDB" id="15627at2759"/>
<feature type="domain" description="Calponin-homology (CH)" evidence="1">
    <location>
        <begin position="1"/>
        <end position="70"/>
    </location>
</feature>
<dbReference type="PRINTS" id="PR00888">
    <property type="entry name" value="SM22CALPONIN"/>
</dbReference>
<dbReference type="PANTHER" id="PTHR47385:SF24">
    <property type="entry name" value="MUSCLE-SPECIFIC PROTEIN 20"/>
    <property type="match status" value="1"/>
</dbReference>
<dbReference type="Gene3D" id="1.10.418.10">
    <property type="entry name" value="Calponin-like domain"/>
    <property type="match status" value="1"/>
</dbReference>
<evidence type="ECO:0000313" key="3">
    <source>
        <dbReference type="Proteomes" id="UP000285301"/>
    </source>
</evidence>
<proteinExistence type="predicted"/>